<dbReference type="Gene3D" id="3.90.550.10">
    <property type="entry name" value="Spore Coat Polysaccharide Biosynthesis Protein SpsA, Chain A"/>
    <property type="match status" value="1"/>
</dbReference>
<dbReference type="EMBL" id="QGNW01001630">
    <property type="protein sequence ID" value="RVW34681.1"/>
    <property type="molecule type" value="Genomic_DNA"/>
</dbReference>
<dbReference type="Proteomes" id="UP000288805">
    <property type="component" value="Unassembled WGS sequence"/>
</dbReference>
<evidence type="ECO:0000313" key="1">
    <source>
        <dbReference type="EMBL" id="RVW34681.1"/>
    </source>
</evidence>
<reference evidence="1 2" key="1">
    <citation type="journal article" date="2018" name="PLoS Genet.">
        <title>Population sequencing reveals clonal diversity and ancestral inbreeding in the grapevine cultivar Chardonnay.</title>
        <authorList>
            <person name="Roach M.J."/>
            <person name="Johnson D.L."/>
            <person name="Bohlmann J."/>
            <person name="van Vuuren H.J."/>
            <person name="Jones S.J."/>
            <person name="Pretorius I.S."/>
            <person name="Schmidt S.A."/>
            <person name="Borneman A.R."/>
        </authorList>
    </citation>
    <scope>NUCLEOTIDE SEQUENCE [LARGE SCALE GENOMIC DNA]</scope>
    <source>
        <strain evidence="2">cv. Chardonnay</strain>
        <tissue evidence="1">Leaf</tissue>
    </source>
</reference>
<gene>
    <name evidence="1" type="ORF">CK203_108907</name>
</gene>
<sequence length="206" mass="22928">MVSEDAEELVRVPLQGILLADSFAQKFCPKVLPVTLNYSTTQGTSPCDHVAGHLGSTWHPSISIRTNITKSEYPIWIKSTSGQLCGVPLKLRSAFRVGGLPHTAPYRLQAEVTGEPSVKKSSQHRGDTIPDPIKVLLQLKIKVLLPLVNVPMIAWLESAGIEEVFVFCCAHSKQVINYLENSNWFSHTILSLRLIYERHVECLVPF</sequence>
<dbReference type="InterPro" id="IPR051956">
    <property type="entry name" value="eIF2B_epsilon"/>
</dbReference>
<comment type="caution">
    <text evidence="1">The sequence shown here is derived from an EMBL/GenBank/DDBJ whole genome shotgun (WGS) entry which is preliminary data.</text>
</comment>
<accession>A0A438DGX2</accession>
<dbReference type="SUPFAM" id="SSF53448">
    <property type="entry name" value="Nucleotide-diphospho-sugar transferases"/>
    <property type="match status" value="1"/>
</dbReference>
<name>A0A438DGX2_VITVI</name>
<dbReference type="PANTHER" id="PTHR45887">
    <property type="entry name" value="TRANSLATION INITIATION FACTOR EIF-2B SUBUNIT EPSILON"/>
    <property type="match status" value="1"/>
</dbReference>
<protein>
    <submittedName>
        <fullName evidence="1">Uncharacterized protein</fullName>
    </submittedName>
</protein>
<evidence type="ECO:0000313" key="2">
    <source>
        <dbReference type="Proteomes" id="UP000288805"/>
    </source>
</evidence>
<dbReference type="InterPro" id="IPR029044">
    <property type="entry name" value="Nucleotide-diphossugar_trans"/>
</dbReference>
<proteinExistence type="predicted"/>
<organism evidence="1 2">
    <name type="scientific">Vitis vinifera</name>
    <name type="common">Grape</name>
    <dbReference type="NCBI Taxonomy" id="29760"/>
    <lineage>
        <taxon>Eukaryota</taxon>
        <taxon>Viridiplantae</taxon>
        <taxon>Streptophyta</taxon>
        <taxon>Embryophyta</taxon>
        <taxon>Tracheophyta</taxon>
        <taxon>Spermatophyta</taxon>
        <taxon>Magnoliopsida</taxon>
        <taxon>eudicotyledons</taxon>
        <taxon>Gunneridae</taxon>
        <taxon>Pentapetalae</taxon>
        <taxon>rosids</taxon>
        <taxon>Vitales</taxon>
        <taxon>Vitaceae</taxon>
        <taxon>Viteae</taxon>
        <taxon>Vitis</taxon>
    </lineage>
</organism>
<dbReference type="PANTHER" id="PTHR45887:SF1">
    <property type="entry name" value="TRANSLATION INITIATION FACTOR EIF-2B SUBUNIT EPSILON"/>
    <property type="match status" value="1"/>
</dbReference>
<dbReference type="AlphaFoldDB" id="A0A438DGX2"/>